<organism evidence="1 2">
    <name type="scientific">Paramuricea clavata</name>
    <name type="common">Red gorgonian</name>
    <name type="synonym">Violescent sea-whip</name>
    <dbReference type="NCBI Taxonomy" id="317549"/>
    <lineage>
        <taxon>Eukaryota</taxon>
        <taxon>Metazoa</taxon>
        <taxon>Cnidaria</taxon>
        <taxon>Anthozoa</taxon>
        <taxon>Octocorallia</taxon>
        <taxon>Malacalcyonacea</taxon>
        <taxon>Plexauridae</taxon>
        <taxon>Paramuricea</taxon>
    </lineage>
</organism>
<accession>A0A7D9DLU1</accession>
<dbReference type="Gene3D" id="3.30.160.60">
    <property type="entry name" value="Classic Zinc Finger"/>
    <property type="match status" value="1"/>
</dbReference>
<dbReference type="InterPro" id="IPR013087">
    <property type="entry name" value="Znf_C2H2_type"/>
</dbReference>
<dbReference type="SMART" id="SM00355">
    <property type="entry name" value="ZnF_C2H2"/>
    <property type="match status" value="1"/>
</dbReference>
<evidence type="ECO:0000313" key="2">
    <source>
        <dbReference type="Proteomes" id="UP001152795"/>
    </source>
</evidence>
<dbReference type="AlphaFoldDB" id="A0A7D9DLU1"/>
<proteinExistence type="predicted"/>
<dbReference type="PROSITE" id="PS50157">
    <property type="entry name" value="ZINC_FINGER_C2H2_2"/>
    <property type="match status" value="1"/>
</dbReference>
<reference evidence="1" key="1">
    <citation type="submission" date="2020-04" db="EMBL/GenBank/DDBJ databases">
        <authorList>
            <person name="Alioto T."/>
            <person name="Alioto T."/>
            <person name="Gomez Garrido J."/>
        </authorList>
    </citation>
    <scope>NUCLEOTIDE SEQUENCE</scope>
    <source>
        <strain evidence="1">A484AB</strain>
    </source>
</reference>
<sequence>MEEISTAKDDKIEEEHGGEHGLVADLDEAGTSGSQFEDPSACFSDEYQLYLTIDITEIEGEEIEDEFNDALIEIEGMKSFPCSQCEKVCKSKGDLTRHTNAKHNTLASAQNSLLESFCQKTVAHMVETIKSTIIKEKLYGTEINELVKNLSCTVARKLCTMLYIQFLKNFGERVAKTKCSSHSLV</sequence>
<dbReference type="PROSITE" id="PS00028">
    <property type="entry name" value="ZINC_FINGER_C2H2_1"/>
    <property type="match status" value="1"/>
</dbReference>
<dbReference type="Proteomes" id="UP001152795">
    <property type="component" value="Unassembled WGS sequence"/>
</dbReference>
<protein>
    <submittedName>
        <fullName evidence="1">PREDICTED: uncharacterized protein LOC107332023</fullName>
    </submittedName>
</protein>
<name>A0A7D9DLU1_PARCT</name>
<evidence type="ECO:0000313" key="1">
    <source>
        <dbReference type="EMBL" id="CAB3988335.1"/>
    </source>
</evidence>
<gene>
    <name evidence="1" type="ORF">PACLA_8A085358</name>
</gene>
<comment type="caution">
    <text evidence="1">The sequence shown here is derived from an EMBL/GenBank/DDBJ whole genome shotgun (WGS) entry which is preliminary data.</text>
</comment>
<dbReference type="EMBL" id="CACRXK020001307">
    <property type="protein sequence ID" value="CAB3988335.1"/>
    <property type="molecule type" value="Genomic_DNA"/>
</dbReference>
<keyword evidence="2" id="KW-1185">Reference proteome</keyword>